<dbReference type="InterPro" id="IPR011989">
    <property type="entry name" value="ARM-like"/>
</dbReference>
<dbReference type="RefSeq" id="XP_029226884.1">
    <property type="nucleotide sequence ID" value="XM_029372991.1"/>
</dbReference>
<dbReference type="GeneID" id="40319713"/>
<evidence type="ECO:0000259" key="4">
    <source>
        <dbReference type="Pfam" id="PF25579"/>
    </source>
</evidence>
<comment type="catalytic activity">
    <reaction evidence="1">
        <text>S-ubiquitinyl-[E2 ubiquitin-conjugating enzyme]-L-cysteine + [acceptor protein]-L-lysine = [E2 ubiquitin-conjugating enzyme]-L-cysteine + N(6)-ubiquitinyl-[acceptor protein]-L-lysine.</text>
        <dbReference type="EC" id="2.3.2.26"/>
    </reaction>
</comment>
<dbReference type="InterPro" id="IPR016024">
    <property type="entry name" value="ARM-type_fold"/>
</dbReference>
<dbReference type="GO" id="GO:0043161">
    <property type="term" value="P:proteasome-mediated ubiquitin-dependent protein catabolic process"/>
    <property type="evidence" value="ECO:0007669"/>
    <property type="project" value="TreeGrafter"/>
</dbReference>
<keyword evidence="6" id="KW-1185">Reference proteome</keyword>
<dbReference type="Proteomes" id="UP000284403">
    <property type="component" value="Unassembled WGS sequence"/>
</dbReference>
<organism evidence="5 6">
    <name type="scientific">Trypanosoma conorhini</name>
    <dbReference type="NCBI Taxonomy" id="83891"/>
    <lineage>
        <taxon>Eukaryota</taxon>
        <taxon>Discoba</taxon>
        <taxon>Euglenozoa</taxon>
        <taxon>Kinetoplastea</taxon>
        <taxon>Metakinetoplastina</taxon>
        <taxon>Trypanosomatida</taxon>
        <taxon>Trypanosomatidae</taxon>
        <taxon>Trypanosoma</taxon>
    </lineage>
</organism>
<reference evidence="5 6" key="1">
    <citation type="journal article" date="2018" name="BMC Genomics">
        <title>Genomic comparison of Trypanosoma conorhini and Trypanosoma rangeli to Trypanosoma cruzi strains of high and low virulence.</title>
        <authorList>
            <person name="Bradwell K.R."/>
            <person name="Koparde V.N."/>
            <person name="Matveyev A.V."/>
            <person name="Serrano M.G."/>
            <person name="Alves J.M."/>
            <person name="Parikh H."/>
            <person name="Huang B."/>
            <person name="Lee V."/>
            <person name="Espinosa-Alvarez O."/>
            <person name="Ortiz P.A."/>
            <person name="Costa-Martins A.G."/>
            <person name="Teixeira M.M."/>
            <person name="Buck G.A."/>
        </authorList>
    </citation>
    <scope>NUCLEOTIDE SEQUENCE [LARGE SCALE GENOMIC DNA]</scope>
    <source>
        <strain evidence="5 6">025E</strain>
    </source>
</reference>
<dbReference type="InterPro" id="IPR057948">
    <property type="entry name" value="TPR_TRIP12_N"/>
</dbReference>
<evidence type="ECO:0000256" key="3">
    <source>
        <dbReference type="ARBA" id="ARBA00022679"/>
    </source>
</evidence>
<accession>A0A3R7MZM8</accession>
<dbReference type="GO" id="GO:0061630">
    <property type="term" value="F:ubiquitin protein ligase activity"/>
    <property type="evidence" value="ECO:0007669"/>
    <property type="project" value="UniProtKB-EC"/>
</dbReference>
<comment type="caution">
    <text evidence="5">The sequence shown here is derived from an EMBL/GenBank/DDBJ whole genome shotgun (WGS) entry which is preliminary data.</text>
</comment>
<dbReference type="SUPFAM" id="SSF48371">
    <property type="entry name" value="ARM repeat"/>
    <property type="match status" value="1"/>
</dbReference>
<dbReference type="EC" id="2.3.2.26" evidence="2"/>
<dbReference type="Gene3D" id="1.25.10.10">
    <property type="entry name" value="Leucine-rich Repeat Variant"/>
    <property type="match status" value="1"/>
</dbReference>
<sequence length="144" mass="16164">MESFFNRILMEVEGGVDQRKTMKEVVATRDNIISEDEERQMVGLMNLCNLLNMATSVTISAIRPSVFVPPILACLKKEHNVDLMLLAARVLTYMVDAISSTVYVLGSENGMDAVLQHLLEVKDIELSDQCMTCVEKLRRVLMAL</sequence>
<protein>
    <recommendedName>
        <fullName evidence="2">HECT-type E3 ubiquitin transferase</fullName>
        <ecNumber evidence="2">2.3.2.26</ecNumber>
    </recommendedName>
</protein>
<dbReference type="GO" id="GO:0000209">
    <property type="term" value="P:protein polyubiquitination"/>
    <property type="evidence" value="ECO:0007669"/>
    <property type="project" value="TreeGrafter"/>
</dbReference>
<gene>
    <name evidence="5" type="ORF">Tco025E_06102</name>
</gene>
<evidence type="ECO:0000313" key="5">
    <source>
        <dbReference type="EMBL" id="RNF13656.1"/>
    </source>
</evidence>
<feature type="domain" description="E3 ubiquitin-protein ligase TRIP12-like TPR repeats" evidence="4">
    <location>
        <begin position="18"/>
        <end position="139"/>
    </location>
</feature>
<dbReference type="PANTHER" id="PTHR45670">
    <property type="entry name" value="E3 UBIQUITIN-PROTEIN LIGASE TRIP12"/>
    <property type="match status" value="1"/>
</dbReference>
<name>A0A3R7MZM8_9TRYP</name>
<dbReference type="AlphaFoldDB" id="A0A3R7MZM8"/>
<evidence type="ECO:0000313" key="6">
    <source>
        <dbReference type="Proteomes" id="UP000284403"/>
    </source>
</evidence>
<evidence type="ECO:0000256" key="2">
    <source>
        <dbReference type="ARBA" id="ARBA00012485"/>
    </source>
</evidence>
<dbReference type="OrthoDB" id="423283at2759"/>
<dbReference type="PANTHER" id="PTHR45670:SF14">
    <property type="entry name" value="E3 UBIQUITIN-PROTEIN LIGASE TRIP12"/>
    <property type="match status" value="1"/>
</dbReference>
<keyword evidence="3" id="KW-0808">Transferase</keyword>
<dbReference type="EMBL" id="MKKU01000396">
    <property type="protein sequence ID" value="RNF13656.1"/>
    <property type="molecule type" value="Genomic_DNA"/>
</dbReference>
<proteinExistence type="predicted"/>
<evidence type="ECO:0000256" key="1">
    <source>
        <dbReference type="ARBA" id="ARBA00000885"/>
    </source>
</evidence>
<dbReference type="InterPro" id="IPR045322">
    <property type="entry name" value="HECTD1/TRIP12-like"/>
</dbReference>
<dbReference type="Pfam" id="PF25579">
    <property type="entry name" value="TPR_TRIP12_N"/>
    <property type="match status" value="1"/>
</dbReference>